<dbReference type="InterPro" id="IPR001296">
    <property type="entry name" value="Glyco_trans_1"/>
</dbReference>
<dbReference type="InterPro" id="IPR050194">
    <property type="entry name" value="Glycosyltransferase_grp1"/>
</dbReference>
<dbReference type="AlphaFoldDB" id="A0A5C6RR00"/>
<keyword evidence="2" id="KW-0808">Transferase</keyword>
<evidence type="ECO:0000313" key="3">
    <source>
        <dbReference type="Proteomes" id="UP000321580"/>
    </source>
</evidence>
<evidence type="ECO:0000313" key="2">
    <source>
        <dbReference type="EMBL" id="TXB63812.1"/>
    </source>
</evidence>
<dbReference type="Gene3D" id="3.40.50.2000">
    <property type="entry name" value="Glycogen Phosphorylase B"/>
    <property type="match status" value="2"/>
</dbReference>
<sequence length="325" mass="36656">MLEGYAFEFTPADTKAHLQLLIRSIEAYDPQAVLVFGWNPPGHLRLMRYFKGKRPVWFRGDSTLLDEQPGWRTMARRLFLKWVYRYVDKAFYVGSANRHYFLKHGLQEAQLAFAPHAIDNVRFAGNDQQQEEVQARAWRQKLGIAADDFAVLFAGKLEAKKAPQLLMEAIIGIAETQKNPVHLVLGGSGELEERLRERAQGLTYVHFIGFQNQSQMPVVYRLGDVFCLPSNGPGETWGLAVNEALASGRPVVVSDRVGCQVDLVIPQKTGEVFPAGNADALKEKILWMKKHSGKAYTTSDLKAHIEAWSFQEQAKAYEQELGKIP</sequence>
<dbReference type="EMBL" id="VOOR01000013">
    <property type="protein sequence ID" value="TXB63812.1"/>
    <property type="molecule type" value="Genomic_DNA"/>
</dbReference>
<dbReference type="RefSeq" id="WP_147166988.1">
    <property type="nucleotide sequence ID" value="NZ_VOOR01000013.1"/>
</dbReference>
<dbReference type="OrthoDB" id="9790710at2"/>
<dbReference type="GO" id="GO:0016758">
    <property type="term" value="F:hexosyltransferase activity"/>
    <property type="evidence" value="ECO:0007669"/>
    <property type="project" value="TreeGrafter"/>
</dbReference>
<dbReference type="Pfam" id="PF00534">
    <property type="entry name" value="Glycos_transf_1"/>
    <property type="match status" value="1"/>
</dbReference>
<reference evidence="2 3" key="1">
    <citation type="submission" date="2019-08" db="EMBL/GenBank/DDBJ databases">
        <title>Genome of Phaeodactylibacter luteus.</title>
        <authorList>
            <person name="Bowman J.P."/>
        </authorList>
    </citation>
    <scope>NUCLEOTIDE SEQUENCE [LARGE SCALE GENOMIC DNA]</scope>
    <source>
        <strain evidence="2 3">KCTC 42180</strain>
    </source>
</reference>
<dbReference type="CDD" id="cd03801">
    <property type="entry name" value="GT4_PimA-like"/>
    <property type="match status" value="1"/>
</dbReference>
<keyword evidence="3" id="KW-1185">Reference proteome</keyword>
<name>A0A5C6RR00_9BACT</name>
<gene>
    <name evidence="2" type="ORF">FRY97_08325</name>
</gene>
<dbReference type="SUPFAM" id="SSF53756">
    <property type="entry name" value="UDP-Glycosyltransferase/glycogen phosphorylase"/>
    <property type="match status" value="1"/>
</dbReference>
<protein>
    <submittedName>
        <fullName evidence="2">Glycosyltransferase family 4 protein</fullName>
    </submittedName>
</protein>
<accession>A0A5C6RR00</accession>
<evidence type="ECO:0000259" key="1">
    <source>
        <dbReference type="Pfam" id="PF00534"/>
    </source>
</evidence>
<comment type="caution">
    <text evidence="2">The sequence shown here is derived from an EMBL/GenBank/DDBJ whole genome shotgun (WGS) entry which is preliminary data.</text>
</comment>
<dbReference type="Proteomes" id="UP000321580">
    <property type="component" value="Unassembled WGS sequence"/>
</dbReference>
<dbReference type="PANTHER" id="PTHR45947:SF3">
    <property type="entry name" value="SULFOQUINOVOSYL TRANSFERASE SQD2"/>
    <property type="match status" value="1"/>
</dbReference>
<organism evidence="2 3">
    <name type="scientific">Phaeodactylibacter luteus</name>
    <dbReference type="NCBI Taxonomy" id="1564516"/>
    <lineage>
        <taxon>Bacteria</taxon>
        <taxon>Pseudomonadati</taxon>
        <taxon>Bacteroidota</taxon>
        <taxon>Saprospiria</taxon>
        <taxon>Saprospirales</taxon>
        <taxon>Haliscomenobacteraceae</taxon>
        <taxon>Phaeodactylibacter</taxon>
    </lineage>
</organism>
<feature type="domain" description="Glycosyl transferase family 1" evidence="1">
    <location>
        <begin position="136"/>
        <end position="291"/>
    </location>
</feature>
<dbReference type="PANTHER" id="PTHR45947">
    <property type="entry name" value="SULFOQUINOVOSYL TRANSFERASE SQD2"/>
    <property type="match status" value="1"/>
</dbReference>
<proteinExistence type="predicted"/>